<reference evidence="7 8" key="1">
    <citation type="submission" date="2019-03" db="EMBL/GenBank/DDBJ databases">
        <title>Arthrobacter sp. nov., an bacterium isolated from biocrust in Mu Us Desert.</title>
        <authorList>
            <person name="Lixiong L."/>
        </authorList>
    </citation>
    <scope>NUCLEOTIDE SEQUENCE [LARGE SCALE GENOMIC DNA]</scope>
    <source>
        <strain evidence="7 8">SLN-3</strain>
    </source>
</reference>
<comment type="similarity">
    <text evidence="2 6">Belongs to the 4-toluene sulfonate uptake permease (TSUP) (TC 2.A.102) family.</text>
</comment>
<dbReference type="GO" id="GO:0005886">
    <property type="term" value="C:plasma membrane"/>
    <property type="evidence" value="ECO:0007669"/>
    <property type="project" value="UniProtKB-SubCell"/>
</dbReference>
<sequence length="262" mass="26480">MPPGTADSAGSPLALISLGLVAGYLSGLFGVGGGVVVVPALLLLGVDQRIAVGSSVAAILPTSIVGATGYALSGNVDWIAGLMLALGIVGGAQLGSYLLARLPRDLLFWLFMGFMVVVVVSLWIVIPERDDAISLTPLSSVALALTGVVTGILSALLGVGGGIIIVPILIFFFGASDLIAKGTSLLMMVPGSISATLGNARRNNLSMRIAAYVGISACLASPLGLLTAHAISPFWSNAAFSALMALVAIQLLAKRLTRGSKA</sequence>
<proteinExistence type="inferred from homology"/>
<evidence type="ECO:0000256" key="1">
    <source>
        <dbReference type="ARBA" id="ARBA00004141"/>
    </source>
</evidence>
<evidence type="ECO:0000313" key="8">
    <source>
        <dbReference type="Proteomes" id="UP000295411"/>
    </source>
</evidence>
<keyword evidence="4 6" id="KW-1133">Transmembrane helix</keyword>
<feature type="transmembrane region" description="Helical" evidence="6">
    <location>
        <begin position="50"/>
        <end position="72"/>
    </location>
</feature>
<feature type="transmembrane region" description="Helical" evidence="6">
    <location>
        <begin position="156"/>
        <end position="173"/>
    </location>
</feature>
<name>A0A4R5TV02_9MICC</name>
<dbReference type="OrthoDB" id="3700425at2"/>
<organism evidence="7 8">
    <name type="scientific">Arthrobacter crusticola</name>
    <dbReference type="NCBI Taxonomy" id="2547960"/>
    <lineage>
        <taxon>Bacteria</taxon>
        <taxon>Bacillati</taxon>
        <taxon>Actinomycetota</taxon>
        <taxon>Actinomycetes</taxon>
        <taxon>Micrococcales</taxon>
        <taxon>Micrococcaceae</taxon>
        <taxon>Arthrobacter</taxon>
    </lineage>
</organism>
<comment type="subcellular location">
    <subcellularLocation>
        <location evidence="6">Cell membrane</location>
        <topology evidence="6">Multi-pass membrane protein</topology>
    </subcellularLocation>
    <subcellularLocation>
        <location evidence="1">Membrane</location>
        <topology evidence="1">Multi-pass membrane protein</topology>
    </subcellularLocation>
</comment>
<dbReference type="InterPro" id="IPR002781">
    <property type="entry name" value="TM_pro_TauE-like"/>
</dbReference>
<feature type="transmembrane region" description="Helical" evidence="6">
    <location>
        <begin position="78"/>
        <end position="99"/>
    </location>
</feature>
<evidence type="ECO:0000256" key="4">
    <source>
        <dbReference type="ARBA" id="ARBA00022989"/>
    </source>
</evidence>
<dbReference type="PANTHER" id="PTHR43701">
    <property type="entry name" value="MEMBRANE TRANSPORTER PROTEIN MJ0441-RELATED"/>
    <property type="match status" value="1"/>
</dbReference>
<gene>
    <name evidence="7" type="ORF">E2F48_11970</name>
</gene>
<feature type="transmembrane region" description="Helical" evidence="6">
    <location>
        <begin position="106"/>
        <end position="126"/>
    </location>
</feature>
<evidence type="ECO:0000313" key="7">
    <source>
        <dbReference type="EMBL" id="TDK24892.1"/>
    </source>
</evidence>
<feature type="transmembrane region" description="Helical" evidence="6">
    <location>
        <begin position="12"/>
        <end position="43"/>
    </location>
</feature>
<accession>A0A4R5TV02</accession>
<evidence type="ECO:0000256" key="6">
    <source>
        <dbReference type="RuleBase" id="RU363041"/>
    </source>
</evidence>
<dbReference type="AlphaFoldDB" id="A0A4R5TV02"/>
<evidence type="ECO:0000256" key="5">
    <source>
        <dbReference type="ARBA" id="ARBA00023136"/>
    </source>
</evidence>
<keyword evidence="6" id="KW-1003">Cell membrane</keyword>
<comment type="caution">
    <text evidence="7">The sequence shown here is derived from an EMBL/GenBank/DDBJ whole genome shotgun (WGS) entry which is preliminary data.</text>
</comment>
<evidence type="ECO:0000256" key="3">
    <source>
        <dbReference type="ARBA" id="ARBA00022692"/>
    </source>
</evidence>
<feature type="transmembrane region" description="Helical" evidence="6">
    <location>
        <begin position="234"/>
        <end position="253"/>
    </location>
</feature>
<feature type="transmembrane region" description="Helical" evidence="6">
    <location>
        <begin position="209"/>
        <end position="228"/>
    </location>
</feature>
<dbReference type="PANTHER" id="PTHR43701:SF2">
    <property type="entry name" value="MEMBRANE TRANSPORTER PROTEIN YJNA-RELATED"/>
    <property type="match status" value="1"/>
</dbReference>
<keyword evidence="8" id="KW-1185">Reference proteome</keyword>
<evidence type="ECO:0000256" key="2">
    <source>
        <dbReference type="ARBA" id="ARBA00009142"/>
    </source>
</evidence>
<protein>
    <recommendedName>
        <fullName evidence="6">Probable membrane transporter protein</fullName>
    </recommendedName>
</protein>
<keyword evidence="5 6" id="KW-0472">Membrane</keyword>
<dbReference type="EMBL" id="SMTK01000004">
    <property type="protein sequence ID" value="TDK24892.1"/>
    <property type="molecule type" value="Genomic_DNA"/>
</dbReference>
<keyword evidence="3 6" id="KW-0812">Transmembrane</keyword>
<dbReference type="Proteomes" id="UP000295411">
    <property type="component" value="Unassembled WGS sequence"/>
</dbReference>
<dbReference type="Pfam" id="PF01925">
    <property type="entry name" value="TauE"/>
    <property type="match status" value="2"/>
</dbReference>
<dbReference type="InterPro" id="IPR051598">
    <property type="entry name" value="TSUP/Inactive_protease-like"/>
</dbReference>